<dbReference type="SUPFAM" id="SSF54928">
    <property type="entry name" value="RNA-binding domain, RBD"/>
    <property type="match status" value="1"/>
</dbReference>
<gene>
    <name evidence="5" type="ORF">M9458_018152</name>
</gene>
<feature type="domain" description="RRM" evidence="4">
    <location>
        <begin position="1"/>
        <end position="46"/>
    </location>
</feature>
<dbReference type="InterPro" id="IPR000504">
    <property type="entry name" value="RRM_dom"/>
</dbReference>
<proteinExistence type="predicted"/>
<accession>A0ABD0QJY9</accession>
<dbReference type="PROSITE" id="PS50102">
    <property type="entry name" value="RRM"/>
    <property type="match status" value="1"/>
</dbReference>
<evidence type="ECO:0000256" key="2">
    <source>
        <dbReference type="ARBA" id="ARBA00022884"/>
    </source>
</evidence>
<keyword evidence="1" id="KW-0677">Repeat</keyword>
<evidence type="ECO:0000313" key="5">
    <source>
        <dbReference type="EMBL" id="KAL0186482.1"/>
    </source>
</evidence>
<keyword evidence="2 3" id="KW-0694">RNA-binding</keyword>
<evidence type="ECO:0000259" key="4">
    <source>
        <dbReference type="PROSITE" id="PS50102"/>
    </source>
</evidence>
<keyword evidence="6" id="KW-1185">Reference proteome</keyword>
<dbReference type="Gene3D" id="3.30.70.330">
    <property type="match status" value="1"/>
</dbReference>
<reference evidence="5 6" key="1">
    <citation type="submission" date="2024-05" db="EMBL/GenBank/DDBJ databases">
        <title>Genome sequencing and assembly of Indian major carp, Cirrhinus mrigala (Hamilton, 1822).</title>
        <authorList>
            <person name="Mohindra V."/>
            <person name="Chowdhury L.M."/>
            <person name="Lal K."/>
            <person name="Jena J.K."/>
        </authorList>
    </citation>
    <scope>NUCLEOTIDE SEQUENCE [LARGE SCALE GENOMIC DNA]</scope>
    <source>
        <strain evidence="5">CM1030</strain>
        <tissue evidence="5">Blood</tissue>
    </source>
</reference>
<evidence type="ECO:0000256" key="1">
    <source>
        <dbReference type="ARBA" id="ARBA00022737"/>
    </source>
</evidence>
<protein>
    <recommendedName>
        <fullName evidence="4">RRM domain-containing protein</fullName>
    </recommendedName>
</protein>
<dbReference type="InterPro" id="IPR012677">
    <property type="entry name" value="Nucleotide-bd_a/b_plait_sf"/>
</dbReference>
<evidence type="ECO:0000256" key="3">
    <source>
        <dbReference type="PROSITE-ProRule" id="PRU00176"/>
    </source>
</evidence>
<dbReference type="AlphaFoldDB" id="A0ABD0QJY9"/>
<dbReference type="EMBL" id="JAMKFB020000008">
    <property type="protein sequence ID" value="KAL0186482.1"/>
    <property type="molecule type" value="Genomic_DNA"/>
</dbReference>
<dbReference type="Pfam" id="PF00076">
    <property type="entry name" value="RRM_1"/>
    <property type="match status" value="1"/>
</dbReference>
<dbReference type="PANTHER" id="PTHR24012">
    <property type="entry name" value="RNA BINDING PROTEIN"/>
    <property type="match status" value="1"/>
</dbReference>
<dbReference type="GO" id="GO:0003723">
    <property type="term" value="F:RNA binding"/>
    <property type="evidence" value="ECO:0007669"/>
    <property type="project" value="UniProtKB-UniRule"/>
</dbReference>
<sequence length="90" mass="9947">VMTDGGHSRGFGFVCFSSPEEATKAVTEMNGRIVSTKPLYVALAQRKEERKAILTNQYMQRLASIRAIPSPAIPTTYQQSSGYYMTSVPQ</sequence>
<feature type="non-terminal residue" evidence="5">
    <location>
        <position position="90"/>
    </location>
</feature>
<evidence type="ECO:0000313" key="6">
    <source>
        <dbReference type="Proteomes" id="UP001529510"/>
    </source>
</evidence>
<feature type="non-terminal residue" evidence="5">
    <location>
        <position position="1"/>
    </location>
</feature>
<dbReference type="InterPro" id="IPR035979">
    <property type="entry name" value="RBD_domain_sf"/>
</dbReference>
<comment type="caution">
    <text evidence="5">The sequence shown here is derived from an EMBL/GenBank/DDBJ whole genome shotgun (WGS) entry which is preliminary data.</text>
</comment>
<name>A0ABD0QJY9_CIRMR</name>
<dbReference type="Proteomes" id="UP001529510">
    <property type="component" value="Unassembled WGS sequence"/>
</dbReference>
<organism evidence="5 6">
    <name type="scientific">Cirrhinus mrigala</name>
    <name type="common">Mrigala</name>
    <dbReference type="NCBI Taxonomy" id="683832"/>
    <lineage>
        <taxon>Eukaryota</taxon>
        <taxon>Metazoa</taxon>
        <taxon>Chordata</taxon>
        <taxon>Craniata</taxon>
        <taxon>Vertebrata</taxon>
        <taxon>Euteleostomi</taxon>
        <taxon>Actinopterygii</taxon>
        <taxon>Neopterygii</taxon>
        <taxon>Teleostei</taxon>
        <taxon>Ostariophysi</taxon>
        <taxon>Cypriniformes</taxon>
        <taxon>Cyprinidae</taxon>
        <taxon>Labeoninae</taxon>
        <taxon>Labeonini</taxon>
        <taxon>Cirrhinus</taxon>
    </lineage>
</organism>